<protein>
    <submittedName>
        <fullName evidence="1">Uncharacterized protein</fullName>
    </submittedName>
</protein>
<proteinExistence type="predicted"/>
<accession>A0ACC0L3C9</accession>
<organism evidence="1 2">
    <name type="scientific">Rhododendron molle</name>
    <name type="common">Chinese azalea</name>
    <name type="synonym">Azalea mollis</name>
    <dbReference type="NCBI Taxonomy" id="49168"/>
    <lineage>
        <taxon>Eukaryota</taxon>
        <taxon>Viridiplantae</taxon>
        <taxon>Streptophyta</taxon>
        <taxon>Embryophyta</taxon>
        <taxon>Tracheophyta</taxon>
        <taxon>Spermatophyta</taxon>
        <taxon>Magnoliopsida</taxon>
        <taxon>eudicotyledons</taxon>
        <taxon>Gunneridae</taxon>
        <taxon>Pentapetalae</taxon>
        <taxon>asterids</taxon>
        <taxon>Ericales</taxon>
        <taxon>Ericaceae</taxon>
        <taxon>Ericoideae</taxon>
        <taxon>Rhodoreae</taxon>
        <taxon>Rhododendron</taxon>
    </lineage>
</organism>
<gene>
    <name evidence="1" type="ORF">RHMOL_Rhmol13G0042300</name>
</gene>
<keyword evidence="2" id="KW-1185">Reference proteome</keyword>
<dbReference type="Proteomes" id="UP001062846">
    <property type="component" value="Chromosome 13"/>
</dbReference>
<sequence length="780" mass="85822">MMYQSRQEKAISVYIREQGLTFQTEDEARLSAASDCWTADKAASGVAKEAGRKRLVQRTLTWEDAYYDNREEHDALDNTAFPETGGNLWDLHSHDPLGSAVVKMSCHVYSVGEGIIGQVAVAGKHMWIFADKHIIDSCSPFEHSDGWHAQFSAGIRTVVVVAVLPYGVVQLGSLNKIPENLEMVKYIRDSFFGLQESSVRSSSCLSDISASSPASGIFIDWHGLSSINRHVNKDKKVFRAPTFPSFGRPAKHSDIVPLRGDLPKTTADAINKDGGLDLLSYEDDDSAILLQSRSEAFVLDQQKSRTRLHSDRQCEGGTSDLEKQGVGSVDHGAPSSNNSFKENKIYNVVLPANDFGVDISYLQAYLLDFSACNNETAMFIPKPFGMQIQRDLEDTVFQAESNKMEPMDTAFKFSAGCELYEVFGPVFQKQRSYCDWEAEKSETGTAIEVSEGLDCSSLLMADSGSEQLLEAVVANVYCGVTDVKSEKSFCESAKSQLTTEEMPQPPCSKNTVGSAGYTFNQAIGERGALCLSSEACGASSFRGFSSRSQSMFSGQLDSAQDPAKINKKRARPGGNCRPRPRDRQLIQDRIKELRELVPNGSKCSIDSLLERTIKHMIFMQSITKHAEKLNKCTKSKVHDKKTVLRGLPTYDHGSTWAVEVGSVVTVCPIMVENINKNGQMLIEMLCEECSHFLEISEAIRSLGLTILEGATEACDKKTLMCFVVELLICDHRKTISTSSLSIKETGAEQQKHSSHGYIMVTCADTAIHNNIGAATVTLCE</sequence>
<dbReference type="EMBL" id="CM046400">
    <property type="protein sequence ID" value="KAI8523021.1"/>
    <property type="molecule type" value="Genomic_DNA"/>
</dbReference>
<reference evidence="1" key="1">
    <citation type="submission" date="2022-02" db="EMBL/GenBank/DDBJ databases">
        <title>Plant Genome Project.</title>
        <authorList>
            <person name="Zhang R.-G."/>
        </authorList>
    </citation>
    <scope>NUCLEOTIDE SEQUENCE</scope>
    <source>
        <strain evidence="1">AT1</strain>
    </source>
</reference>
<evidence type="ECO:0000313" key="2">
    <source>
        <dbReference type="Proteomes" id="UP001062846"/>
    </source>
</evidence>
<comment type="caution">
    <text evidence="1">The sequence shown here is derived from an EMBL/GenBank/DDBJ whole genome shotgun (WGS) entry which is preliminary data.</text>
</comment>
<name>A0ACC0L3C9_RHOML</name>
<evidence type="ECO:0000313" key="1">
    <source>
        <dbReference type="EMBL" id="KAI8523021.1"/>
    </source>
</evidence>